<feature type="region of interest" description="Disordered" evidence="1">
    <location>
        <begin position="466"/>
        <end position="487"/>
    </location>
</feature>
<evidence type="ECO:0000313" key="2">
    <source>
        <dbReference type="EMBL" id="CAF3349897.1"/>
    </source>
</evidence>
<protein>
    <submittedName>
        <fullName evidence="3">Uncharacterized protein</fullName>
    </submittedName>
</protein>
<evidence type="ECO:0000313" key="3">
    <source>
        <dbReference type="EMBL" id="CAF3632937.1"/>
    </source>
</evidence>
<proteinExistence type="predicted"/>
<evidence type="ECO:0000256" key="1">
    <source>
        <dbReference type="SAM" id="MobiDB-lite"/>
    </source>
</evidence>
<dbReference type="Proteomes" id="UP000663865">
    <property type="component" value="Unassembled WGS sequence"/>
</dbReference>
<sequence length="487" mass="55513">MATFQQTVDTYIMCGPFMKKTARPNVQSSIDQIHEEVRDMYGLHLPDYWCLSFYSNELKNLNILNQNILDSRLNPYQLNSPINVKDVNDVFQGILLFVVDRATEDLDYATSSDALDLPTLINVEARSEEDVPVNNYAAIDHNESHTKHLSHALLQEEPTDTTMMNIQTDQICAIGQYNMQHSSYKYSTQNQPDDISHSNQIISDNDPGLENIINEALFILDPLNQSLNVNPCTSKPITITVGRAVPSQQDCSLLTSSLNCSQSLNELNVSPNQQSQRLHFSLDLKRESRRRYKSDQYNQKQAAKSNGYISRIQGIKTNRPAKSSVLPRLRIPKIYRKNPNATLDIFVVTEKLNNGKRSWVKDRNRGFLPKCFTRHTKPTNPIEFHTLQTCLKDHGELILDLRMTTLWDKSDSPDEEIYSLSEQLAIALHPAQHESSSRLLCVIKDKIKNSYRWETACLSNFIGLSKKPKPKPKSENSNTKSSNCIHC</sequence>
<organism evidence="3 4">
    <name type="scientific">Rotaria socialis</name>
    <dbReference type="NCBI Taxonomy" id="392032"/>
    <lineage>
        <taxon>Eukaryota</taxon>
        <taxon>Metazoa</taxon>
        <taxon>Spiralia</taxon>
        <taxon>Gnathifera</taxon>
        <taxon>Rotifera</taxon>
        <taxon>Eurotatoria</taxon>
        <taxon>Bdelloidea</taxon>
        <taxon>Philodinida</taxon>
        <taxon>Philodinidae</taxon>
        <taxon>Rotaria</taxon>
    </lineage>
</organism>
<name>A0A818PYX3_9BILA</name>
<accession>A0A818PYX3</accession>
<feature type="compositionally biased region" description="Low complexity" evidence="1">
    <location>
        <begin position="475"/>
        <end position="487"/>
    </location>
</feature>
<dbReference type="EMBL" id="CAJNYV010000175">
    <property type="protein sequence ID" value="CAF3349897.1"/>
    <property type="molecule type" value="Genomic_DNA"/>
</dbReference>
<dbReference type="EMBL" id="CAJNYU010003070">
    <property type="protein sequence ID" value="CAF3632937.1"/>
    <property type="molecule type" value="Genomic_DNA"/>
</dbReference>
<gene>
    <name evidence="3" type="ORF">FME351_LOCUS23538</name>
    <name evidence="2" type="ORF">KIK155_LOCUS3503</name>
</gene>
<reference evidence="3" key="1">
    <citation type="submission" date="2021-02" db="EMBL/GenBank/DDBJ databases">
        <authorList>
            <person name="Nowell W R."/>
        </authorList>
    </citation>
    <scope>NUCLEOTIDE SEQUENCE</scope>
</reference>
<evidence type="ECO:0000313" key="4">
    <source>
        <dbReference type="Proteomes" id="UP000663869"/>
    </source>
</evidence>
<dbReference type="Proteomes" id="UP000663869">
    <property type="component" value="Unassembled WGS sequence"/>
</dbReference>
<comment type="caution">
    <text evidence="3">The sequence shown here is derived from an EMBL/GenBank/DDBJ whole genome shotgun (WGS) entry which is preliminary data.</text>
</comment>
<dbReference type="AlphaFoldDB" id="A0A818PYX3"/>